<accession>A0A9N8DZ11</accession>
<dbReference type="Proteomes" id="UP001153069">
    <property type="component" value="Unassembled WGS sequence"/>
</dbReference>
<dbReference type="SMART" id="SM00835">
    <property type="entry name" value="Cupin_1"/>
    <property type="match status" value="1"/>
</dbReference>
<keyword evidence="2" id="KW-0812">Transmembrane</keyword>
<keyword evidence="2" id="KW-1133">Transmembrane helix</keyword>
<evidence type="ECO:0000259" key="3">
    <source>
        <dbReference type="SMART" id="SM00835"/>
    </source>
</evidence>
<keyword evidence="5" id="KW-1185">Reference proteome</keyword>
<evidence type="ECO:0000256" key="1">
    <source>
        <dbReference type="SAM" id="MobiDB-lite"/>
    </source>
</evidence>
<keyword evidence="2" id="KW-0472">Membrane</keyword>
<feature type="transmembrane region" description="Helical" evidence="2">
    <location>
        <begin position="507"/>
        <end position="527"/>
    </location>
</feature>
<evidence type="ECO:0000313" key="4">
    <source>
        <dbReference type="EMBL" id="CAB9510930.1"/>
    </source>
</evidence>
<dbReference type="AlphaFoldDB" id="A0A9N8DZ11"/>
<reference evidence="4" key="1">
    <citation type="submission" date="2020-06" db="EMBL/GenBank/DDBJ databases">
        <authorList>
            <consortium name="Plant Systems Biology data submission"/>
        </authorList>
    </citation>
    <scope>NUCLEOTIDE SEQUENCE</scope>
    <source>
        <strain evidence="4">D6</strain>
    </source>
</reference>
<dbReference type="InterPro" id="IPR014710">
    <property type="entry name" value="RmlC-like_jellyroll"/>
</dbReference>
<proteinExistence type="predicted"/>
<dbReference type="Gene3D" id="2.60.120.10">
    <property type="entry name" value="Jelly Rolls"/>
    <property type="match status" value="2"/>
</dbReference>
<sequence length="556" mass="59466">MASTTHVAASSTTFLGSRPVTGGINTVTQRQLVHDVKVPQNRFNDGCGGHVWAIGDLANSTNLISGTPASAEHLEVFDDVALSIVYFDLNPCGVHPWHIHQNMDEYVFVARGSGIVSIMSPYDQSIEMLAVSENDLVTLPESYLHQFEASSEGLELVAFGSVNEAHLALLPLYMAMQPEPVQQAVNVQVMPSGTGTGLPNFFSQSYPWTNNMENGPGAAFVCANITEDPTNCPLRPETPGQYCTRDSQTGNQQCTVYDGSNDKYYPPFQSVASCASPDPTTTGCTCQFDGAVCQLQPARATVTDMLYARLQLEQGAMIGPALQARGGIGGYVTKGRIWVMFLSPNFGYASQFVASQGQSFYIPPDVFVNILGMDQDNAAVMGVSRKKDKLQNEVGIFVPVGPALNVVPANVLHGYFGWDDATAASFAASASTTSIGNKSMVPELISWVEQLTPDQVLCPATNEFCTGTEPMPDTTLVYDNVPGTASHTINAELLKEEADNMSSGEKIAIAALVIATVDFFLLLLVLLRGKKQEAPGGSPEDVSGMTSPEDVSAMKV</sequence>
<comment type="caution">
    <text evidence="4">The sequence shown here is derived from an EMBL/GenBank/DDBJ whole genome shotgun (WGS) entry which is preliminary data.</text>
</comment>
<evidence type="ECO:0000313" key="5">
    <source>
        <dbReference type="Proteomes" id="UP001153069"/>
    </source>
</evidence>
<dbReference type="EMBL" id="CAICTM010000459">
    <property type="protein sequence ID" value="CAB9510930.1"/>
    <property type="molecule type" value="Genomic_DNA"/>
</dbReference>
<organism evidence="4 5">
    <name type="scientific">Seminavis robusta</name>
    <dbReference type="NCBI Taxonomy" id="568900"/>
    <lineage>
        <taxon>Eukaryota</taxon>
        <taxon>Sar</taxon>
        <taxon>Stramenopiles</taxon>
        <taxon>Ochrophyta</taxon>
        <taxon>Bacillariophyta</taxon>
        <taxon>Bacillariophyceae</taxon>
        <taxon>Bacillariophycidae</taxon>
        <taxon>Naviculales</taxon>
        <taxon>Naviculaceae</taxon>
        <taxon>Seminavis</taxon>
    </lineage>
</organism>
<dbReference type="SUPFAM" id="SSF51182">
    <property type="entry name" value="RmlC-like cupins"/>
    <property type="match status" value="2"/>
</dbReference>
<gene>
    <name evidence="4" type="ORF">SEMRO_460_G147430.1</name>
</gene>
<dbReference type="Pfam" id="PF00190">
    <property type="entry name" value="Cupin_1"/>
    <property type="match status" value="2"/>
</dbReference>
<feature type="region of interest" description="Disordered" evidence="1">
    <location>
        <begin position="532"/>
        <end position="556"/>
    </location>
</feature>
<protein>
    <recommendedName>
        <fullName evidence="3">Cupin type-1 domain-containing protein</fullName>
    </recommendedName>
</protein>
<dbReference type="InterPro" id="IPR006045">
    <property type="entry name" value="Cupin_1"/>
</dbReference>
<feature type="domain" description="Cupin type-1" evidence="3">
    <location>
        <begin position="61"/>
        <end position="202"/>
    </location>
</feature>
<evidence type="ECO:0000256" key="2">
    <source>
        <dbReference type="SAM" id="Phobius"/>
    </source>
</evidence>
<name>A0A9N8DZ11_9STRA</name>
<dbReference type="InterPro" id="IPR011051">
    <property type="entry name" value="RmlC_Cupin_sf"/>
</dbReference>